<dbReference type="InterPro" id="IPR050107">
    <property type="entry name" value="ABC_carbohydrate_import_ATPase"/>
</dbReference>
<keyword evidence="3 10" id="KW-0762">Sugar transport</keyword>
<keyword evidence="4" id="KW-0677">Repeat</keyword>
<keyword evidence="6 10" id="KW-0067">ATP-binding</keyword>
<comment type="caution">
    <text evidence="10">The sequence shown here is derived from an EMBL/GenBank/DDBJ whole genome shotgun (WGS) entry which is preliminary data.</text>
</comment>
<evidence type="ECO:0000313" key="11">
    <source>
        <dbReference type="Proteomes" id="UP000544872"/>
    </source>
</evidence>
<dbReference type="GO" id="GO:0005524">
    <property type="term" value="F:ATP binding"/>
    <property type="evidence" value="ECO:0007669"/>
    <property type="project" value="UniProtKB-KW"/>
</dbReference>
<keyword evidence="1" id="KW-0813">Transport</keyword>
<keyword evidence="2" id="KW-1003">Cell membrane</keyword>
<accession>A0A7W9ZKF1</accession>
<evidence type="ECO:0000256" key="4">
    <source>
        <dbReference type="ARBA" id="ARBA00022737"/>
    </source>
</evidence>
<dbReference type="PROSITE" id="PS50893">
    <property type="entry name" value="ABC_TRANSPORTER_2"/>
    <property type="match status" value="2"/>
</dbReference>
<dbReference type="GO" id="GO:0016887">
    <property type="term" value="F:ATP hydrolysis activity"/>
    <property type="evidence" value="ECO:0007669"/>
    <property type="project" value="InterPro"/>
</dbReference>
<dbReference type="Proteomes" id="UP000544872">
    <property type="component" value="Unassembled WGS sequence"/>
</dbReference>
<evidence type="ECO:0000256" key="3">
    <source>
        <dbReference type="ARBA" id="ARBA00022597"/>
    </source>
</evidence>
<evidence type="ECO:0000256" key="2">
    <source>
        <dbReference type="ARBA" id="ARBA00022475"/>
    </source>
</evidence>
<evidence type="ECO:0000259" key="9">
    <source>
        <dbReference type="PROSITE" id="PS50893"/>
    </source>
</evidence>
<keyword evidence="5" id="KW-0547">Nucleotide-binding</keyword>
<dbReference type="InterPro" id="IPR017871">
    <property type="entry name" value="ABC_transporter-like_CS"/>
</dbReference>
<feature type="domain" description="ABC transporter" evidence="9">
    <location>
        <begin position="6"/>
        <end position="242"/>
    </location>
</feature>
<keyword evidence="8" id="KW-0472">Membrane</keyword>
<evidence type="ECO:0000256" key="8">
    <source>
        <dbReference type="ARBA" id="ARBA00023136"/>
    </source>
</evidence>
<dbReference type="PANTHER" id="PTHR43790:SF1">
    <property type="entry name" value="XYLOSE IMPORT ATP-BINDING PROTEIN XYLG"/>
    <property type="match status" value="1"/>
</dbReference>
<organism evidence="10 11">
    <name type="scientific">Novispirillum itersonii</name>
    <name type="common">Aquaspirillum itersonii</name>
    <dbReference type="NCBI Taxonomy" id="189"/>
    <lineage>
        <taxon>Bacteria</taxon>
        <taxon>Pseudomonadati</taxon>
        <taxon>Pseudomonadota</taxon>
        <taxon>Alphaproteobacteria</taxon>
        <taxon>Rhodospirillales</taxon>
        <taxon>Novispirillaceae</taxon>
        <taxon>Novispirillum</taxon>
    </lineage>
</organism>
<dbReference type="InterPro" id="IPR027417">
    <property type="entry name" value="P-loop_NTPase"/>
</dbReference>
<reference evidence="10 11" key="1">
    <citation type="submission" date="2020-08" db="EMBL/GenBank/DDBJ databases">
        <title>Genomic Encyclopedia of Type Strains, Phase IV (KMG-IV): sequencing the most valuable type-strain genomes for metagenomic binning, comparative biology and taxonomic classification.</title>
        <authorList>
            <person name="Goeker M."/>
        </authorList>
    </citation>
    <scope>NUCLEOTIDE SEQUENCE [LARGE SCALE GENOMIC DNA]</scope>
    <source>
        <strain evidence="10 11">DSM 11590</strain>
    </source>
</reference>
<dbReference type="SUPFAM" id="SSF52540">
    <property type="entry name" value="P-loop containing nucleoside triphosphate hydrolases"/>
    <property type="match status" value="2"/>
</dbReference>
<dbReference type="SMART" id="SM00382">
    <property type="entry name" value="AAA"/>
    <property type="match status" value="2"/>
</dbReference>
<dbReference type="CDD" id="cd03215">
    <property type="entry name" value="ABC_Carb_Monos_II"/>
    <property type="match status" value="1"/>
</dbReference>
<dbReference type="Gene3D" id="3.40.50.300">
    <property type="entry name" value="P-loop containing nucleotide triphosphate hydrolases"/>
    <property type="match status" value="2"/>
</dbReference>
<keyword evidence="11" id="KW-1185">Reference proteome</keyword>
<dbReference type="CDD" id="cd03216">
    <property type="entry name" value="ABC_Carb_Monos_I"/>
    <property type="match status" value="1"/>
</dbReference>
<name>A0A7W9ZKF1_NOVIT</name>
<evidence type="ECO:0000256" key="7">
    <source>
        <dbReference type="ARBA" id="ARBA00022967"/>
    </source>
</evidence>
<gene>
    <name evidence="10" type="ORF">FHS48_003283</name>
</gene>
<dbReference type="InterPro" id="IPR003593">
    <property type="entry name" value="AAA+_ATPase"/>
</dbReference>
<proteinExistence type="predicted"/>
<dbReference type="InterPro" id="IPR003439">
    <property type="entry name" value="ABC_transporter-like_ATP-bd"/>
</dbReference>
<keyword evidence="7" id="KW-1278">Translocase</keyword>
<evidence type="ECO:0000313" key="10">
    <source>
        <dbReference type="EMBL" id="MBB6211839.1"/>
    </source>
</evidence>
<dbReference type="AlphaFoldDB" id="A0A7W9ZKF1"/>
<evidence type="ECO:0000256" key="5">
    <source>
        <dbReference type="ARBA" id="ARBA00022741"/>
    </source>
</evidence>
<dbReference type="RefSeq" id="WP_184264975.1">
    <property type="nucleotide sequence ID" value="NZ_JACIIX010000014.1"/>
</dbReference>
<sequence length="500" mass="54991">MSDIFLDLRNIRKEFSGVVALDNLSLTIRTGEIHCLAGENGSGKSTVIKVISGVYQPDGGEIYLNGKPCQKLTPISAIAQGVQVIYQDFSLFGNLTVAENLAMNVHLGNRRHLMNWRETRAIAEEAVKRLGVDLDLDAEVASLPTAGKQLVAIARALMSDARLIIMDEPTTALTRKEVETLFRIVRDIQARGIAILFVSHKMREMLEISERLTVVRNGRKVAEGPISEFDEPTITRHMTGTDIRHQPYVWTPPAGTVPAPRLEMRNVSLPGVLQDLSLSIRPGEIVGLSGLLGSGRTEAALTLFGMKPGYGGEILVDGKPVRLRSVHDAIEAGIAYVPEDRLSEGLFLPQSINRNMLATCYERLAPRWVINRRKAEELTGGMFRAMQIAARSGEQAVNQLSGGNQQRVVIGRWLLTDARILILNGPTVGVDVGSKAEIHHKIRDLAVQHGLAVLMISDDVPELVQNCNRIVLMHRGRFVEEVESATTSEDRIGETLKTFT</sequence>
<dbReference type="Pfam" id="PF00005">
    <property type="entry name" value="ABC_tran"/>
    <property type="match status" value="2"/>
</dbReference>
<protein>
    <submittedName>
        <fullName evidence="10">Simple sugar transport system ATP-binding protein</fullName>
    </submittedName>
</protein>
<dbReference type="PANTHER" id="PTHR43790">
    <property type="entry name" value="CARBOHYDRATE TRANSPORT ATP-BINDING PROTEIN MG119-RELATED"/>
    <property type="match status" value="1"/>
</dbReference>
<feature type="domain" description="ABC transporter" evidence="9">
    <location>
        <begin position="257"/>
        <end position="500"/>
    </location>
</feature>
<dbReference type="EMBL" id="JACIIX010000014">
    <property type="protein sequence ID" value="MBB6211839.1"/>
    <property type="molecule type" value="Genomic_DNA"/>
</dbReference>
<evidence type="ECO:0000256" key="1">
    <source>
        <dbReference type="ARBA" id="ARBA00022448"/>
    </source>
</evidence>
<evidence type="ECO:0000256" key="6">
    <source>
        <dbReference type="ARBA" id="ARBA00022840"/>
    </source>
</evidence>
<dbReference type="PROSITE" id="PS00211">
    <property type="entry name" value="ABC_TRANSPORTER_1"/>
    <property type="match status" value="1"/>
</dbReference>